<dbReference type="Gene3D" id="2.60.40.10">
    <property type="entry name" value="Immunoglobulins"/>
    <property type="match status" value="2"/>
</dbReference>
<evidence type="ECO:0000256" key="2">
    <source>
        <dbReference type="ARBA" id="ARBA00012729"/>
    </source>
</evidence>
<dbReference type="SMART" id="SM00060">
    <property type="entry name" value="FN3"/>
    <property type="match status" value="2"/>
</dbReference>
<feature type="domain" description="GH18" evidence="9">
    <location>
        <begin position="275"/>
        <end position="597"/>
    </location>
</feature>
<protein>
    <recommendedName>
        <fullName evidence="2">chitinase</fullName>
        <ecNumber evidence="2">3.2.1.14</ecNumber>
    </recommendedName>
</protein>
<evidence type="ECO:0000256" key="6">
    <source>
        <dbReference type="ARBA" id="ARBA00023326"/>
    </source>
</evidence>
<evidence type="ECO:0000256" key="5">
    <source>
        <dbReference type="ARBA" id="ARBA00023295"/>
    </source>
</evidence>
<accession>A0A559IK27</accession>
<feature type="domain" description="Fibronectin type-III" evidence="8">
    <location>
        <begin position="90"/>
        <end position="175"/>
    </location>
</feature>
<name>A0A559IK27_9BACL</name>
<comment type="similarity">
    <text evidence="1">Belongs to the glycosyl hydrolase 18 family. Chitinase class II subfamily.</text>
</comment>
<dbReference type="OrthoDB" id="315328at2"/>
<dbReference type="InterPro" id="IPR003610">
    <property type="entry name" value="CBM5/12"/>
</dbReference>
<dbReference type="Gene3D" id="2.10.10.20">
    <property type="entry name" value="Carbohydrate-binding module superfamily 5/12"/>
    <property type="match status" value="1"/>
</dbReference>
<dbReference type="InterPro" id="IPR013783">
    <property type="entry name" value="Ig-like_fold"/>
</dbReference>
<dbReference type="InterPro" id="IPR003961">
    <property type="entry name" value="FN3_dom"/>
</dbReference>
<dbReference type="SUPFAM" id="SSF51055">
    <property type="entry name" value="Carbohydrate binding domain"/>
    <property type="match status" value="1"/>
</dbReference>
<keyword evidence="3 7" id="KW-0378">Hydrolase</keyword>
<dbReference type="SMART" id="SM00636">
    <property type="entry name" value="Glyco_18"/>
    <property type="match status" value="1"/>
</dbReference>
<dbReference type="PROSITE" id="PS51910">
    <property type="entry name" value="GH18_2"/>
    <property type="match status" value="1"/>
</dbReference>
<evidence type="ECO:0000256" key="7">
    <source>
        <dbReference type="RuleBase" id="RU000489"/>
    </source>
</evidence>
<comment type="caution">
    <text evidence="10">The sequence shown here is derived from an EMBL/GenBank/DDBJ whole genome shotgun (WGS) entry which is preliminary data.</text>
</comment>
<dbReference type="GO" id="GO:0000272">
    <property type="term" value="P:polysaccharide catabolic process"/>
    <property type="evidence" value="ECO:0007669"/>
    <property type="project" value="UniProtKB-KW"/>
</dbReference>
<feature type="domain" description="Fibronectin type-III" evidence="8">
    <location>
        <begin position="184"/>
        <end position="269"/>
    </location>
</feature>
<dbReference type="Pfam" id="PF02839">
    <property type="entry name" value="CBM_5_12"/>
    <property type="match status" value="1"/>
</dbReference>
<dbReference type="EC" id="3.2.1.14" evidence="2"/>
<reference evidence="10 11" key="1">
    <citation type="submission" date="2019-07" db="EMBL/GenBank/DDBJ databases">
        <authorList>
            <person name="Kim J."/>
        </authorList>
    </citation>
    <scope>NUCLEOTIDE SEQUENCE [LARGE SCALE GENOMIC DNA]</scope>
    <source>
        <strain evidence="10 11">N4</strain>
    </source>
</reference>
<dbReference type="GO" id="GO:0030246">
    <property type="term" value="F:carbohydrate binding"/>
    <property type="evidence" value="ECO:0007669"/>
    <property type="project" value="InterPro"/>
</dbReference>
<dbReference type="SUPFAM" id="SSF51445">
    <property type="entry name" value="(Trans)glycosidases"/>
    <property type="match status" value="1"/>
</dbReference>
<dbReference type="RefSeq" id="WP_144992796.1">
    <property type="nucleotide sequence ID" value="NZ_VNJK01000003.1"/>
</dbReference>
<dbReference type="PROSITE" id="PS50853">
    <property type="entry name" value="FN3"/>
    <property type="match status" value="2"/>
</dbReference>
<dbReference type="CDD" id="cd12214">
    <property type="entry name" value="ChiA1_BD"/>
    <property type="match status" value="1"/>
</dbReference>
<dbReference type="GO" id="GO:0008843">
    <property type="term" value="F:endochitinase activity"/>
    <property type="evidence" value="ECO:0007669"/>
    <property type="project" value="UniProtKB-EC"/>
</dbReference>
<dbReference type="AlphaFoldDB" id="A0A559IK27"/>
<evidence type="ECO:0000259" key="9">
    <source>
        <dbReference type="PROSITE" id="PS51910"/>
    </source>
</evidence>
<dbReference type="EMBL" id="VNJK01000003">
    <property type="protein sequence ID" value="TVX88018.1"/>
    <property type="molecule type" value="Genomic_DNA"/>
</dbReference>
<dbReference type="Gene3D" id="3.20.20.80">
    <property type="entry name" value="Glycosidases"/>
    <property type="match status" value="1"/>
</dbReference>
<dbReference type="PANTHER" id="PTHR45708:SF49">
    <property type="entry name" value="ENDOCHITINASE"/>
    <property type="match status" value="1"/>
</dbReference>
<evidence type="ECO:0000259" key="8">
    <source>
        <dbReference type="PROSITE" id="PS50853"/>
    </source>
</evidence>
<dbReference type="InterPro" id="IPR011583">
    <property type="entry name" value="Chitinase_II/V-like_cat"/>
</dbReference>
<gene>
    <name evidence="10" type="ORF">FPZ44_19040</name>
</gene>
<dbReference type="Proteomes" id="UP000318102">
    <property type="component" value="Unassembled WGS sequence"/>
</dbReference>
<dbReference type="InterPro" id="IPR001579">
    <property type="entry name" value="Glyco_hydro_18_chit_AS"/>
</dbReference>
<dbReference type="InterPro" id="IPR001223">
    <property type="entry name" value="Glyco_hydro18_cat"/>
</dbReference>
<keyword evidence="6" id="KW-0624">Polysaccharide degradation</keyword>
<dbReference type="CDD" id="cd00063">
    <property type="entry name" value="FN3"/>
    <property type="match status" value="2"/>
</dbReference>
<proteinExistence type="inferred from homology"/>
<dbReference type="SMART" id="SM00495">
    <property type="entry name" value="ChtBD3"/>
    <property type="match status" value="1"/>
</dbReference>
<keyword evidence="11" id="KW-1185">Reference proteome</keyword>
<evidence type="ECO:0000313" key="11">
    <source>
        <dbReference type="Proteomes" id="UP000318102"/>
    </source>
</evidence>
<dbReference type="GO" id="GO:0008061">
    <property type="term" value="F:chitin binding"/>
    <property type="evidence" value="ECO:0007669"/>
    <property type="project" value="InterPro"/>
</dbReference>
<evidence type="ECO:0000256" key="3">
    <source>
        <dbReference type="ARBA" id="ARBA00022801"/>
    </source>
</evidence>
<dbReference type="PROSITE" id="PS01095">
    <property type="entry name" value="GH18_1"/>
    <property type="match status" value="1"/>
</dbReference>
<evidence type="ECO:0000313" key="10">
    <source>
        <dbReference type="EMBL" id="TVX88018.1"/>
    </source>
</evidence>
<organism evidence="10 11">
    <name type="scientific">Paenibacillus agilis</name>
    <dbReference type="NCBI Taxonomy" id="3020863"/>
    <lineage>
        <taxon>Bacteria</taxon>
        <taxon>Bacillati</taxon>
        <taxon>Bacillota</taxon>
        <taxon>Bacilli</taxon>
        <taxon>Bacillales</taxon>
        <taxon>Paenibacillaceae</taxon>
        <taxon>Paenibacillus</taxon>
    </lineage>
</organism>
<evidence type="ECO:0000256" key="4">
    <source>
        <dbReference type="ARBA" id="ARBA00023277"/>
    </source>
</evidence>
<keyword evidence="4" id="KW-0119">Carbohydrate metabolism</keyword>
<dbReference type="CDD" id="cd02871">
    <property type="entry name" value="GH18_chitinase_D-like"/>
    <property type="match status" value="1"/>
</dbReference>
<dbReference type="SUPFAM" id="SSF49265">
    <property type="entry name" value="Fibronectin type III"/>
    <property type="match status" value="1"/>
</dbReference>
<dbReference type="Pfam" id="PF00704">
    <property type="entry name" value="Glyco_hydro_18"/>
    <property type="match status" value="1"/>
</dbReference>
<evidence type="ECO:0000256" key="1">
    <source>
        <dbReference type="ARBA" id="ARBA00009121"/>
    </source>
</evidence>
<dbReference type="InterPro" id="IPR036573">
    <property type="entry name" value="CBM_sf_5/12"/>
</dbReference>
<dbReference type="PANTHER" id="PTHR45708">
    <property type="entry name" value="ENDOCHITINASE"/>
    <property type="match status" value="1"/>
</dbReference>
<dbReference type="GO" id="GO:0005576">
    <property type="term" value="C:extracellular region"/>
    <property type="evidence" value="ECO:0007669"/>
    <property type="project" value="InterPro"/>
</dbReference>
<sequence>MYSSIHRRAIRPLSVMIVAVLFVLLIPFQAFGASAWAPNTVYQKGTVVTYQNINYECTQTHTSLNGWEPPNTPALWKLSSAPVDTTPPTAPSSLQSPSQTTTTITLTWQASTDNIGVQQYRVYSGTTQVGTSANSPYQITGLSPNTLYSYTVRAVDAAGNVSTDSNTIQVRTAVPVVDNQPPTVPTNLRSTNTTNTTISLAWDASQDNIGVSQYEVIVNGQVAGTSAQTTFTITSLTASTTYAIAVRAVDEANNRSANSTIASITTKDTVAVAGKVLVGYWHNFNNGSTNIRLRDISPNFDVINVAFAEPVGDRATMAFTPYNATKEQFKADIAELRAKGKKVQISIGGAEGTVEMNTEADKQNFIRTMNAIIAEYNFDGLDIDLEGSSLALAGGDTNFRSPTTPKIVNLIAAVREILSTKSAAFQLTMAPETAYVQGGLVAYGGPWGAYLPVIHAFRDRMNFIHVQHYNTGSMTALDGRSYSQGTTDFQVAMAEMLLAGFPIGNNPNNMFPALREDQVAIGLPANQSAAGGGYTNPADIDKALKYITKGISYGGSYVLRKPTGYPNFRGVMTWSINWDKVANFGFSNPVRSSLNSLN</sequence>
<dbReference type="InterPro" id="IPR017853">
    <property type="entry name" value="GH"/>
</dbReference>
<dbReference type="InterPro" id="IPR050542">
    <property type="entry name" value="Glycosyl_Hydrlase18_Chitinase"/>
</dbReference>
<dbReference type="InterPro" id="IPR036116">
    <property type="entry name" value="FN3_sf"/>
</dbReference>
<dbReference type="Pfam" id="PF00041">
    <property type="entry name" value="fn3"/>
    <property type="match status" value="2"/>
</dbReference>
<keyword evidence="5 7" id="KW-0326">Glycosidase</keyword>